<keyword evidence="2" id="KW-1185">Reference proteome</keyword>
<sequence>MNLKNYIVNSSNPQFLLSSKGQFIIQRKIFSDAYPDFPDVLTLKLYLYLCRSFEWKYMRIKKAKSTIQSNLNMSRASLNKSLYWLEQNHFIKRSNQNKHQMYQAELLTVPDYCIPTQQYISREDVKFHSGILKIRNHGYIMIPSEAITNKMLRDTATARRRWSLLKVKVFILLYSHCWLEYFGGINPDVISIDKQTHKITVDASFCYNVKATEKQVITVILSLLKEKHVKVVPAIFKSGVFMGDYGFIESSRDLENRLILRPFLLSGKKFEKQEMINKKKYMIL</sequence>
<dbReference type="EMBL" id="JAMQKC010000035">
    <property type="protein sequence ID" value="MDC3418608.1"/>
    <property type="molecule type" value="Genomic_DNA"/>
</dbReference>
<comment type="caution">
    <text evidence="1">The sequence shown here is derived from an EMBL/GenBank/DDBJ whole genome shotgun (WGS) entry which is preliminary data.</text>
</comment>
<dbReference type="Gene3D" id="1.10.10.10">
    <property type="entry name" value="Winged helix-like DNA-binding domain superfamily/Winged helix DNA-binding domain"/>
    <property type="match status" value="1"/>
</dbReference>
<reference evidence="1" key="1">
    <citation type="submission" date="2022-06" db="EMBL/GenBank/DDBJ databases">
        <title>Aquibacillus sp. a new bacterium isolated from soil saline samples.</title>
        <authorList>
            <person name="Galisteo C."/>
            <person name="De La Haba R."/>
            <person name="Sanchez-Porro C."/>
            <person name="Ventosa A."/>
        </authorList>
    </citation>
    <scope>NUCLEOTIDE SEQUENCE</scope>
    <source>
        <strain evidence="1">3ASR75-54</strain>
    </source>
</reference>
<proteinExistence type="predicted"/>
<gene>
    <name evidence="1" type="ORF">NC799_17260</name>
</gene>
<dbReference type="InterPro" id="IPR036388">
    <property type="entry name" value="WH-like_DNA-bd_sf"/>
</dbReference>
<dbReference type="RefSeq" id="WP_272447677.1">
    <property type="nucleotide sequence ID" value="NZ_JAMQKC010000035.1"/>
</dbReference>
<dbReference type="AlphaFoldDB" id="A0A9X3WHC0"/>
<organism evidence="1 2">
    <name type="scientific">Aquibacillus salsiterrae</name>
    <dbReference type="NCBI Taxonomy" id="2950439"/>
    <lineage>
        <taxon>Bacteria</taxon>
        <taxon>Bacillati</taxon>
        <taxon>Bacillota</taxon>
        <taxon>Bacilli</taxon>
        <taxon>Bacillales</taxon>
        <taxon>Bacillaceae</taxon>
        <taxon>Aquibacillus</taxon>
    </lineage>
</organism>
<evidence type="ECO:0000313" key="2">
    <source>
        <dbReference type="Proteomes" id="UP001145069"/>
    </source>
</evidence>
<protein>
    <submittedName>
        <fullName evidence="1">DUF3116 family protein</fullName>
    </submittedName>
</protein>
<evidence type="ECO:0000313" key="1">
    <source>
        <dbReference type="EMBL" id="MDC3418608.1"/>
    </source>
</evidence>
<accession>A0A9X3WHC0</accession>
<name>A0A9X3WHC0_9BACI</name>
<dbReference type="Proteomes" id="UP001145069">
    <property type="component" value="Unassembled WGS sequence"/>
</dbReference>